<dbReference type="RefSeq" id="WP_052812305.1">
    <property type="nucleotide sequence ID" value="NZ_BJOA01000081.1"/>
</dbReference>
<dbReference type="Proteomes" id="UP000182836">
    <property type="component" value="Unassembled WGS sequence"/>
</dbReference>
<dbReference type="Gene3D" id="3.40.50.2020">
    <property type="match status" value="1"/>
</dbReference>
<feature type="domain" description="Double zinc ribbon" evidence="2">
    <location>
        <begin position="11"/>
        <end position="78"/>
    </location>
</feature>
<proteinExistence type="inferred from homology"/>
<sequence length="251" mass="28101">MSGWQGVINGILNLLYPSSPLCSLCAHPVRYVTQGMGGMEDTVPLCTVCKEQFAFILDNICQLCGRPWVANTVCGDCARRTEQHIHYSRSAVRYNEAMKGLLAQYKYRGDRKLAEVMVSLLLRAWRLHYAGMKVDCLTYIPLHEARLFERTFNQAQEMACLLAHEVGVPLHGLLEKKKATEKQSQRDRTGRLNALRNVFHFSPEEGIVLSNCPVIVLIDDVYTTGTTLAEAGRAIKEGIPQAEVYGLTVAR</sequence>
<dbReference type="OrthoDB" id="9779910at2"/>
<dbReference type="CDD" id="cd06223">
    <property type="entry name" value="PRTases_typeI"/>
    <property type="match status" value="1"/>
</dbReference>
<evidence type="ECO:0000313" key="4">
    <source>
        <dbReference type="Proteomes" id="UP000182836"/>
    </source>
</evidence>
<accession>A0A1G8KVK7</accession>
<dbReference type="Pfam" id="PF18912">
    <property type="entry name" value="DZR_2"/>
    <property type="match status" value="1"/>
</dbReference>
<organism evidence="3 4">
    <name type="scientific">Aneurinibacillus migulanus</name>
    <name type="common">Bacillus migulanus</name>
    <dbReference type="NCBI Taxonomy" id="47500"/>
    <lineage>
        <taxon>Bacteria</taxon>
        <taxon>Bacillati</taxon>
        <taxon>Bacillota</taxon>
        <taxon>Bacilli</taxon>
        <taxon>Bacillales</taxon>
        <taxon>Paenibacillaceae</taxon>
        <taxon>Aneurinibacillus group</taxon>
        <taxon>Aneurinibacillus</taxon>
    </lineage>
</organism>
<dbReference type="PANTHER" id="PTHR47505:SF1">
    <property type="entry name" value="DNA UTILIZATION PROTEIN YHGH"/>
    <property type="match status" value="1"/>
</dbReference>
<dbReference type="InterPro" id="IPR000836">
    <property type="entry name" value="PRTase_dom"/>
</dbReference>
<dbReference type="InterPro" id="IPR044005">
    <property type="entry name" value="DZR_2"/>
</dbReference>
<dbReference type="GeneID" id="42304157"/>
<dbReference type="InterPro" id="IPR029057">
    <property type="entry name" value="PRTase-like"/>
</dbReference>
<evidence type="ECO:0000259" key="2">
    <source>
        <dbReference type="Pfam" id="PF18912"/>
    </source>
</evidence>
<comment type="similarity">
    <text evidence="1">Belongs to the ComF/GntX family.</text>
</comment>
<dbReference type="SUPFAM" id="SSF53271">
    <property type="entry name" value="PRTase-like"/>
    <property type="match status" value="1"/>
</dbReference>
<reference evidence="3 4" key="1">
    <citation type="submission" date="2016-10" db="EMBL/GenBank/DDBJ databases">
        <authorList>
            <person name="de Groot N.N."/>
        </authorList>
    </citation>
    <scope>NUCLEOTIDE SEQUENCE [LARGE SCALE GENOMIC DNA]</scope>
    <source>
        <strain evidence="3 4">DSM 2895</strain>
    </source>
</reference>
<evidence type="ECO:0000313" key="3">
    <source>
        <dbReference type="EMBL" id="SDI47432.1"/>
    </source>
</evidence>
<gene>
    <name evidence="3" type="ORF">SAMN04487909_104148</name>
</gene>
<evidence type="ECO:0000256" key="1">
    <source>
        <dbReference type="ARBA" id="ARBA00008007"/>
    </source>
</evidence>
<dbReference type="AlphaFoldDB" id="A0A1G8KVK7"/>
<dbReference type="InterPro" id="IPR051910">
    <property type="entry name" value="ComF/GntX_DNA_util-trans"/>
</dbReference>
<dbReference type="EMBL" id="FNED01000004">
    <property type="protein sequence ID" value="SDI47432.1"/>
    <property type="molecule type" value="Genomic_DNA"/>
</dbReference>
<dbReference type="PANTHER" id="PTHR47505">
    <property type="entry name" value="DNA UTILIZATION PROTEIN YHGH"/>
    <property type="match status" value="1"/>
</dbReference>
<protein>
    <submittedName>
        <fullName evidence="3">Competence protein ComFC</fullName>
    </submittedName>
</protein>
<name>A0A1G8KVK7_ANEMI</name>